<evidence type="ECO:0000313" key="3">
    <source>
        <dbReference type="EnsemblPlants" id="MELO3C021979.2.1"/>
    </source>
</evidence>
<feature type="domain" description="Glutaredoxin" evidence="2">
    <location>
        <begin position="223"/>
        <end position="291"/>
    </location>
</feature>
<keyword evidence="4" id="KW-1185">Reference proteome</keyword>
<dbReference type="InterPro" id="IPR036249">
    <property type="entry name" value="Thioredoxin-like_sf"/>
</dbReference>
<accession>A0A1S3CAD8</accession>
<evidence type="ECO:0000313" key="5">
    <source>
        <dbReference type="RefSeq" id="XP_008459305.1"/>
    </source>
</evidence>
<reference evidence="5" key="2">
    <citation type="submission" date="2025-04" db="UniProtKB">
        <authorList>
            <consortium name="RefSeq"/>
        </authorList>
    </citation>
    <scope>IDENTIFICATION</scope>
</reference>
<feature type="compositionally biased region" description="Acidic residues" evidence="1">
    <location>
        <begin position="352"/>
        <end position="372"/>
    </location>
</feature>
<dbReference type="Proteomes" id="UP001652600">
    <property type="component" value="Chromosome 9"/>
</dbReference>
<dbReference type="EnsemblPlants" id="MELO3C021979.2.1">
    <property type="protein sequence ID" value="MELO3C021979.2.1"/>
    <property type="gene ID" value="MELO3C021979.2"/>
</dbReference>
<proteinExistence type="predicted"/>
<dbReference type="OrthoDB" id="423313at2759"/>
<evidence type="ECO:0000313" key="4">
    <source>
        <dbReference type="Proteomes" id="UP001652600"/>
    </source>
</evidence>
<dbReference type="AlphaFoldDB" id="A0A1S3CAD8"/>
<evidence type="ECO:0000256" key="1">
    <source>
        <dbReference type="SAM" id="MobiDB-lite"/>
    </source>
</evidence>
<dbReference type="GeneID" id="103498475"/>
<dbReference type="SUPFAM" id="SSF52833">
    <property type="entry name" value="Thioredoxin-like"/>
    <property type="match status" value="1"/>
</dbReference>
<dbReference type="InterPro" id="IPR002109">
    <property type="entry name" value="Glutaredoxin"/>
</dbReference>
<name>A0A1S3CAD8_CUCME</name>
<feature type="region of interest" description="Disordered" evidence="1">
    <location>
        <begin position="352"/>
        <end position="381"/>
    </location>
</feature>
<dbReference type="SMR" id="A0A1S3CAD8"/>
<dbReference type="eggNOG" id="KOG2824">
    <property type="taxonomic scope" value="Eukaryota"/>
</dbReference>
<dbReference type="CDD" id="cd03031">
    <property type="entry name" value="GRX_GRX_like"/>
    <property type="match status" value="1"/>
</dbReference>
<dbReference type="KEGG" id="cmo:103498475"/>
<dbReference type="PROSITE" id="PS51354">
    <property type="entry name" value="GLUTAREDOXIN_2"/>
    <property type="match status" value="1"/>
</dbReference>
<sequence length="393" mass="43759">MGCATSKPKRRCPHCRNSLTQRSNSLHAHRSPPRHSDGYHLLAFSSSNLGSLKLENIHFDNKIYTVDDVDESQSKDQAPMALIEAKTWSNLINDRIPKIAPKTPIMTPPGEPETINVWEVMEGLDDISPFRPTCRPRSFSFDVSAVPVCDSSEQGNSNLKEVSDSSTSSKQFWLQPSELDPEVISSFSKSFEDPFDLRPLEDESPTGKLAGDPTEGKNRDKIVVYFTSLRGVRKTYEDCCDVRMILKSMGARVDERDVSMDSGFKQELKELLGEGTNRGGLPRVFAGKKYIGGAEEIKRLHEDGELEKILEGCEKAAEEGVGGEGGGSCEGCGDVRFVPCERCSGSCKIYYEEEEEEEEEEEDEDDHEEEEGGFQRCPDCNENGLIRCPICCC</sequence>
<dbReference type="Gene3D" id="3.40.30.10">
    <property type="entry name" value="Glutaredoxin"/>
    <property type="match status" value="1"/>
</dbReference>
<dbReference type="PANTHER" id="PTHR45669:SF30">
    <property type="entry name" value="OS04G0641300 PROTEIN"/>
    <property type="match status" value="1"/>
</dbReference>
<evidence type="ECO:0000259" key="2">
    <source>
        <dbReference type="Pfam" id="PF00462"/>
    </source>
</evidence>
<dbReference type="FunFam" id="3.40.30.10:FF:000273">
    <property type="entry name" value="Glutaredoxin family protein"/>
    <property type="match status" value="1"/>
</dbReference>
<feature type="region of interest" description="Disordered" evidence="1">
    <location>
        <begin position="195"/>
        <end position="215"/>
    </location>
</feature>
<dbReference type="Pfam" id="PF00462">
    <property type="entry name" value="Glutaredoxin"/>
    <property type="match status" value="1"/>
</dbReference>
<dbReference type="PANTHER" id="PTHR45669">
    <property type="entry name" value="GLUTAREDOXIN DOMAIN-CONTAINING CYSTEINE-RICH PROTEIN CG12206-RELATED"/>
    <property type="match status" value="1"/>
</dbReference>
<reference evidence="3" key="1">
    <citation type="submission" date="2023-03" db="UniProtKB">
        <authorList>
            <consortium name="EnsemblPlants"/>
        </authorList>
    </citation>
    <scope>IDENTIFICATION</scope>
</reference>
<dbReference type="Pfam" id="PF23733">
    <property type="entry name" value="GRXCR1-2_C"/>
    <property type="match status" value="1"/>
</dbReference>
<dbReference type="InParanoid" id="A0A1S3CAD8"/>
<protein>
    <submittedName>
        <fullName evidence="5">Uncharacterized protein At3g28850</fullName>
    </submittedName>
</protein>
<gene>
    <name evidence="5" type="primary">LOC103498475</name>
    <name evidence="3" type="synonym">103498475</name>
</gene>
<dbReference type="Gramene" id="MELO3C021979.2.1">
    <property type="protein sequence ID" value="MELO3C021979.2.1"/>
    <property type="gene ID" value="MELO3C021979.2"/>
</dbReference>
<organism evidence="4 5">
    <name type="scientific">Cucumis melo</name>
    <name type="common">Muskmelon</name>
    <dbReference type="NCBI Taxonomy" id="3656"/>
    <lineage>
        <taxon>Eukaryota</taxon>
        <taxon>Viridiplantae</taxon>
        <taxon>Streptophyta</taxon>
        <taxon>Embryophyta</taxon>
        <taxon>Tracheophyta</taxon>
        <taxon>Spermatophyta</taxon>
        <taxon>Magnoliopsida</taxon>
        <taxon>eudicotyledons</taxon>
        <taxon>Gunneridae</taxon>
        <taxon>Pentapetalae</taxon>
        <taxon>rosids</taxon>
        <taxon>fabids</taxon>
        <taxon>Cucurbitales</taxon>
        <taxon>Cucurbitaceae</taxon>
        <taxon>Benincaseae</taxon>
        <taxon>Cucumis</taxon>
    </lineage>
</organism>
<dbReference type="RefSeq" id="XP_008459305.1">
    <property type="nucleotide sequence ID" value="XM_008461083.2"/>
</dbReference>